<dbReference type="AlphaFoldDB" id="A0AAD1U7D9"/>
<gene>
    <name evidence="1" type="ORF">ECRASSUSDP1_LOCUS4963</name>
</gene>
<evidence type="ECO:0000313" key="1">
    <source>
        <dbReference type="EMBL" id="CAI2363627.1"/>
    </source>
</evidence>
<name>A0AAD1U7D9_EUPCR</name>
<organism evidence="1 2">
    <name type="scientific">Euplotes crassus</name>
    <dbReference type="NCBI Taxonomy" id="5936"/>
    <lineage>
        <taxon>Eukaryota</taxon>
        <taxon>Sar</taxon>
        <taxon>Alveolata</taxon>
        <taxon>Ciliophora</taxon>
        <taxon>Intramacronucleata</taxon>
        <taxon>Spirotrichea</taxon>
        <taxon>Hypotrichia</taxon>
        <taxon>Euplotida</taxon>
        <taxon>Euplotidae</taxon>
        <taxon>Moneuplotes</taxon>
    </lineage>
</organism>
<reference evidence="1" key="1">
    <citation type="submission" date="2023-07" db="EMBL/GenBank/DDBJ databases">
        <authorList>
            <consortium name="AG Swart"/>
            <person name="Singh M."/>
            <person name="Singh A."/>
            <person name="Seah K."/>
            <person name="Emmerich C."/>
        </authorList>
    </citation>
    <scope>NUCLEOTIDE SEQUENCE</scope>
    <source>
        <strain evidence="1">DP1</strain>
    </source>
</reference>
<sequence>MNITAGKKCPKCQENLGKFDIDEDGCCYHCGFQLENALFMNDIPIKLPETRPQVGFRDGNLNNIAKKIMLRQTGNVYQTSNEYEQTMKYKKLIEKCPGELHANLKDEALSLCLRFKQSSPVPKTMKKPSGVNCKYARVNKVVVAAINLIFKRENLLCDLRTLCKTYGVKEKGFLKFFASFKSQLSLNTTKECEPVDREYIFKIEKHQERPTLGETNVEINTNLSSSSEMAVVASSTGQVDKRKVETLSQLLKVYGSLIFLEALDQIEKLVKSSDTCTVETVKQLQKYLKYLPEELLGEFDTFLSQKFEFVHLSTPEEILSKKFRDACNSLENIYRSKEESFKSLPVEKISIWALSLVSKNSISMVNCKSNMKPLALAVVKTMFLSKSVDLKITLTNMLELLTEKDHVLCRSLKAPPVYRYLRILDDENLESCL</sequence>
<dbReference type="EMBL" id="CAMPGE010004779">
    <property type="protein sequence ID" value="CAI2363627.1"/>
    <property type="molecule type" value="Genomic_DNA"/>
</dbReference>
<keyword evidence="2" id="KW-1185">Reference proteome</keyword>
<proteinExistence type="predicted"/>
<evidence type="ECO:0000313" key="2">
    <source>
        <dbReference type="Proteomes" id="UP001295684"/>
    </source>
</evidence>
<accession>A0AAD1U7D9</accession>
<protein>
    <submittedName>
        <fullName evidence="1">Uncharacterized protein</fullName>
    </submittedName>
</protein>
<dbReference type="Proteomes" id="UP001295684">
    <property type="component" value="Unassembled WGS sequence"/>
</dbReference>
<comment type="caution">
    <text evidence="1">The sequence shown here is derived from an EMBL/GenBank/DDBJ whole genome shotgun (WGS) entry which is preliminary data.</text>
</comment>